<evidence type="ECO:0000313" key="10">
    <source>
        <dbReference type="Proteomes" id="UP000237662"/>
    </source>
</evidence>
<feature type="site" description="Transition state stabilizer" evidence="7">
    <location>
        <position position="152"/>
    </location>
</feature>
<dbReference type="GO" id="GO:0046872">
    <property type="term" value="F:metal ion binding"/>
    <property type="evidence" value="ECO:0007669"/>
    <property type="project" value="UniProtKB-KW"/>
</dbReference>
<comment type="cofactor">
    <cofactor evidence="6">
        <name>Mg(2+)</name>
        <dbReference type="ChEBI" id="CHEBI:18420"/>
    </cofactor>
    <cofactor evidence="6">
        <name>Mn(2+)</name>
        <dbReference type="ChEBI" id="CHEBI:29035"/>
    </cofactor>
    <text evidence="6">Probably binds two magnesium or manganese ions per subunit.</text>
</comment>
<dbReference type="GO" id="GO:0008311">
    <property type="term" value="F:double-stranded DNA 3'-5' DNA exonuclease activity"/>
    <property type="evidence" value="ECO:0007669"/>
    <property type="project" value="TreeGrafter"/>
</dbReference>
<reference evidence="9 10" key="1">
    <citation type="submission" date="2018-02" db="EMBL/GenBank/DDBJ databases">
        <title>Genomic Encyclopedia of Archaeal and Bacterial Type Strains, Phase II (KMG-II): from individual species to whole genera.</title>
        <authorList>
            <person name="Goeker M."/>
        </authorList>
    </citation>
    <scope>NUCLEOTIDE SEQUENCE [LARGE SCALE GENOMIC DNA]</scope>
    <source>
        <strain evidence="9 10">DSM 29526</strain>
    </source>
</reference>
<feature type="site" description="Interaction with DNA substrate" evidence="7">
    <location>
        <position position="248"/>
    </location>
</feature>
<keyword evidence="6" id="KW-0464">Manganese</keyword>
<evidence type="ECO:0000313" key="9">
    <source>
        <dbReference type="EMBL" id="PPK86089.1"/>
    </source>
</evidence>
<keyword evidence="3" id="KW-0378">Hydrolase</keyword>
<feature type="active site" evidence="5">
    <location>
        <position position="110"/>
    </location>
</feature>
<accession>A0A2S6I4R1</accession>
<dbReference type="NCBIfam" id="TIGR00195">
    <property type="entry name" value="exoDNase_III"/>
    <property type="match status" value="1"/>
</dbReference>
<organism evidence="9 10">
    <name type="scientific">Neolewinella xylanilytica</name>
    <dbReference type="NCBI Taxonomy" id="1514080"/>
    <lineage>
        <taxon>Bacteria</taxon>
        <taxon>Pseudomonadati</taxon>
        <taxon>Bacteroidota</taxon>
        <taxon>Saprospiria</taxon>
        <taxon>Saprospirales</taxon>
        <taxon>Lewinellaceae</taxon>
        <taxon>Neolewinella</taxon>
    </lineage>
</organism>
<dbReference type="GO" id="GO:0003906">
    <property type="term" value="F:DNA-(apurinic or apyrimidinic site) endonuclease activity"/>
    <property type="evidence" value="ECO:0007669"/>
    <property type="project" value="TreeGrafter"/>
</dbReference>
<keyword evidence="10" id="KW-1185">Reference proteome</keyword>
<feature type="domain" description="Endonuclease/exonuclease/phosphatase" evidence="8">
    <location>
        <begin position="4"/>
        <end position="224"/>
    </location>
</feature>
<name>A0A2S6I4R1_9BACT</name>
<evidence type="ECO:0000256" key="4">
    <source>
        <dbReference type="ARBA" id="ARBA00022842"/>
    </source>
</evidence>
<evidence type="ECO:0000256" key="1">
    <source>
        <dbReference type="ARBA" id="ARBA00007092"/>
    </source>
</evidence>
<dbReference type="InterPro" id="IPR036691">
    <property type="entry name" value="Endo/exonu/phosph_ase_sf"/>
</dbReference>
<dbReference type="OrthoDB" id="9803914at2"/>
<dbReference type="SUPFAM" id="SSF56219">
    <property type="entry name" value="DNase I-like"/>
    <property type="match status" value="1"/>
</dbReference>
<evidence type="ECO:0000256" key="3">
    <source>
        <dbReference type="ARBA" id="ARBA00022801"/>
    </source>
</evidence>
<proteinExistence type="inferred from homology"/>
<dbReference type="Proteomes" id="UP000237662">
    <property type="component" value="Unassembled WGS sequence"/>
</dbReference>
<keyword evidence="4 6" id="KW-0460">Magnesium</keyword>
<dbReference type="PANTHER" id="PTHR22748:SF6">
    <property type="entry name" value="DNA-(APURINIC OR APYRIMIDINIC SITE) ENDONUCLEASE"/>
    <property type="match status" value="1"/>
</dbReference>
<dbReference type="GO" id="GO:0008081">
    <property type="term" value="F:phosphoric diester hydrolase activity"/>
    <property type="evidence" value="ECO:0007669"/>
    <property type="project" value="TreeGrafter"/>
</dbReference>
<evidence type="ECO:0000256" key="5">
    <source>
        <dbReference type="PIRSR" id="PIRSR604808-1"/>
    </source>
</evidence>
<sequence length="257" mass="29526">MKIVTYNVNGIRAALRKGLAEWAAEQDIDVLCLQETKAAPDQVDTEELIQAGYGHAAWHSATSKKGYSGVLTLSKQEPNAVVEGCALDVYDCEGRVIRTDHGDLTILNCYFPNGGQGEHRQAYKYRFLDDFLAFVKELQLTRPNLLVVGDYNIAHQEIDLHDPKRNEKTTGFLPEERAWMTKWFRETGFVDAFRHLHPEKVEYSWWSYRANARGNNKGWRIDYHSYPAQLSDRILRVEHLSDVLHSDHCPILIELQP</sequence>
<comment type="similarity">
    <text evidence="1">Belongs to the DNA repair enzymes AP/ExoA family.</text>
</comment>
<evidence type="ECO:0000256" key="6">
    <source>
        <dbReference type="PIRSR" id="PIRSR604808-2"/>
    </source>
</evidence>
<feature type="binding site" evidence="6">
    <location>
        <position position="7"/>
    </location>
    <ligand>
        <name>Mg(2+)</name>
        <dbReference type="ChEBI" id="CHEBI:18420"/>
        <label>1</label>
    </ligand>
</feature>
<dbReference type="Gene3D" id="3.60.10.10">
    <property type="entry name" value="Endonuclease/exonuclease/phosphatase"/>
    <property type="match status" value="1"/>
</dbReference>
<feature type="binding site" evidence="6">
    <location>
        <position position="247"/>
    </location>
    <ligand>
        <name>Mg(2+)</name>
        <dbReference type="ChEBI" id="CHEBI:18420"/>
        <label>1</label>
    </ligand>
</feature>
<dbReference type="Pfam" id="PF03372">
    <property type="entry name" value="Exo_endo_phos"/>
    <property type="match status" value="1"/>
</dbReference>
<feature type="site" description="Important for catalytic activity" evidence="7">
    <location>
        <position position="222"/>
    </location>
</feature>
<evidence type="ECO:0000256" key="7">
    <source>
        <dbReference type="PIRSR" id="PIRSR604808-3"/>
    </source>
</evidence>
<dbReference type="NCBIfam" id="TIGR00633">
    <property type="entry name" value="xth"/>
    <property type="match status" value="1"/>
</dbReference>
<dbReference type="GO" id="GO:0006284">
    <property type="term" value="P:base-excision repair"/>
    <property type="evidence" value="ECO:0007669"/>
    <property type="project" value="TreeGrafter"/>
</dbReference>
<feature type="active site" description="Proton donor/acceptor" evidence="5">
    <location>
        <position position="150"/>
    </location>
</feature>
<dbReference type="PANTHER" id="PTHR22748">
    <property type="entry name" value="AP ENDONUCLEASE"/>
    <property type="match status" value="1"/>
</dbReference>
<dbReference type="EMBL" id="PTJC01000006">
    <property type="protein sequence ID" value="PPK86089.1"/>
    <property type="molecule type" value="Genomic_DNA"/>
</dbReference>
<dbReference type="InterPro" id="IPR004808">
    <property type="entry name" value="AP_endonuc_1"/>
</dbReference>
<evidence type="ECO:0000259" key="8">
    <source>
        <dbReference type="Pfam" id="PF03372"/>
    </source>
</evidence>
<feature type="active site" description="Proton acceptor" evidence="5">
    <location>
        <position position="248"/>
    </location>
</feature>
<dbReference type="InterPro" id="IPR005135">
    <property type="entry name" value="Endo/exonuclease/phosphatase"/>
</dbReference>
<feature type="binding site" evidence="6">
    <location>
        <position position="152"/>
    </location>
    <ligand>
        <name>Mg(2+)</name>
        <dbReference type="ChEBI" id="CHEBI:18420"/>
        <label>1</label>
    </ligand>
</feature>
<gene>
    <name evidence="9" type="ORF">CLV84_3006</name>
</gene>
<protein>
    <submittedName>
        <fullName evidence="9">Exodeoxyribonuclease-3</fullName>
    </submittedName>
</protein>
<keyword evidence="2 6" id="KW-0479">Metal-binding</keyword>
<feature type="binding site" evidence="6">
    <location>
        <position position="35"/>
    </location>
    <ligand>
        <name>Mg(2+)</name>
        <dbReference type="ChEBI" id="CHEBI:18420"/>
        <label>1</label>
    </ligand>
</feature>
<dbReference type="RefSeq" id="WP_104420555.1">
    <property type="nucleotide sequence ID" value="NZ_PTJC01000006.1"/>
</dbReference>
<feature type="binding site" evidence="6">
    <location>
        <position position="150"/>
    </location>
    <ligand>
        <name>Mg(2+)</name>
        <dbReference type="ChEBI" id="CHEBI:18420"/>
        <label>1</label>
    </ligand>
</feature>
<evidence type="ECO:0000256" key="2">
    <source>
        <dbReference type="ARBA" id="ARBA00022723"/>
    </source>
</evidence>
<dbReference type="PROSITE" id="PS51435">
    <property type="entry name" value="AP_NUCLEASE_F1_4"/>
    <property type="match status" value="1"/>
</dbReference>
<feature type="binding site" evidence="6">
    <location>
        <position position="248"/>
    </location>
    <ligand>
        <name>Mg(2+)</name>
        <dbReference type="ChEBI" id="CHEBI:18420"/>
        <label>1</label>
    </ligand>
</feature>
<comment type="caution">
    <text evidence="9">The sequence shown here is derived from an EMBL/GenBank/DDBJ whole genome shotgun (WGS) entry which is preliminary data.</text>
</comment>
<dbReference type="AlphaFoldDB" id="A0A2S6I4R1"/>